<protein>
    <submittedName>
        <fullName evidence="1">Uncharacterized protein</fullName>
    </submittedName>
</protein>
<evidence type="ECO:0000313" key="1">
    <source>
        <dbReference type="EMBL" id="CAL1403354.1"/>
    </source>
</evidence>
<keyword evidence="2" id="KW-1185">Reference proteome</keyword>
<evidence type="ECO:0000313" key="2">
    <source>
        <dbReference type="Proteomes" id="UP001497516"/>
    </source>
</evidence>
<gene>
    <name evidence="1" type="ORF">LTRI10_LOCUS43293</name>
</gene>
<reference evidence="1 2" key="1">
    <citation type="submission" date="2024-04" db="EMBL/GenBank/DDBJ databases">
        <authorList>
            <person name="Fracassetti M."/>
        </authorList>
    </citation>
    <scope>NUCLEOTIDE SEQUENCE [LARGE SCALE GENOMIC DNA]</scope>
</reference>
<name>A0AAV2FYC3_9ROSI</name>
<accession>A0AAV2FYC3</accession>
<dbReference type="EMBL" id="OZ034820">
    <property type="protein sequence ID" value="CAL1403354.1"/>
    <property type="molecule type" value="Genomic_DNA"/>
</dbReference>
<dbReference type="Proteomes" id="UP001497516">
    <property type="component" value="Chromosome 7"/>
</dbReference>
<dbReference type="AlphaFoldDB" id="A0AAV2FYC3"/>
<proteinExistence type="predicted"/>
<organism evidence="1 2">
    <name type="scientific">Linum trigynum</name>
    <dbReference type="NCBI Taxonomy" id="586398"/>
    <lineage>
        <taxon>Eukaryota</taxon>
        <taxon>Viridiplantae</taxon>
        <taxon>Streptophyta</taxon>
        <taxon>Embryophyta</taxon>
        <taxon>Tracheophyta</taxon>
        <taxon>Spermatophyta</taxon>
        <taxon>Magnoliopsida</taxon>
        <taxon>eudicotyledons</taxon>
        <taxon>Gunneridae</taxon>
        <taxon>Pentapetalae</taxon>
        <taxon>rosids</taxon>
        <taxon>fabids</taxon>
        <taxon>Malpighiales</taxon>
        <taxon>Linaceae</taxon>
        <taxon>Linum</taxon>
    </lineage>
</organism>
<sequence>MEARGWRTGGWRRLEGGGDRLEGRLEVGWRRLEGGGRLARRLEAMADWRRGDGGLLTSAAMAGWRLCDSRREGLRVRDDFAKTRGTISPKREGLAVVDESV</sequence>